<evidence type="ECO:0000313" key="2">
    <source>
        <dbReference type="Proteomes" id="UP000410492"/>
    </source>
</evidence>
<proteinExistence type="predicted"/>
<dbReference type="Proteomes" id="UP000410492">
    <property type="component" value="Unassembled WGS sequence"/>
</dbReference>
<feature type="non-terminal residue" evidence="1">
    <location>
        <position position="82"/>
    </location>
</feature>
<sequence length="82" mass="9630">MCHSWQHVLMRFGSRCRCCPRCFGLFDLIRAKGLKRAAVLSRRSLQDSPIEVLNCLQGGRFFRGLQWRTRDSFCHQRIAVFV</sequence>
<protein>
    <submittedName>
        <fullName evidence="1">Uncharacterized protein</fullName>
    </submittedName>
</protein>
<keyword evidence="2" id="KW-1185">Reference proteome</keyword>
<organism evidence="1 2">
    <name type="scientific">Callosobruchus maculatus</name>
    <name type="common">Southern cowpea weevil</name>
    <name type="synonym">Pulse bruchid</name>
    <dbReference type="NCBI Taxonomy" id="64391"/>
    <lineage>
        <taxon>Eukaryota</taxon>
        <taxon>Metazoa</taxon>
        <taxon>Ecdysozoa</taxon>
        <taxon>Arthropoda</taxon>
        <taxon>Hexapoda</taxon>
        <taxon>Insecta</taxon>
        <taxon>Pterygota</taxon>
        <taxon>Neoptera</taxon>
        <taxon>Endopterygota</taxon>
        <taxon>Coleoptera</taxon>
        <taxon>Polyphaga</taxon>
        <taxon>Cucujiformia</taxon>
        <taxon>Chrysomeloidea</taxon>
        <taxon>Chrysomelidae</taxon>
        <taxon>Bruchinae</taxon>
        <taxon>Bruchini</taxon>
        <taxon>Callosobruchus</taxon>
    </lineage>
</organism>
<accession>A0A653DJU6</accession>
<evidence type="ECO:0000313" key="1">
    <source>
        <dbReference type="EMBL" id="VEN60490.1"/>
    </source>
</evidence>
<name>A0A653DJU6_CALMS</name>
<reference evidence="1 2" key="1">
    <citation type="submission" date="2019-01" db="EMBL/GenBank/DDBJ databases">
        <authorList>
            <person name="Sayadi A."/>
        </authorList>
    </citation>
    <scope>NUCLEOTIDE SEQUENCE [LARGE SCALE GENOMIC DNA]</scope>
</reference>
<dbReference type="AlphaFoldDB" id="A0A653DJU6"/>
<gene>
    <name evidence="1" type="ORF">CALMAC_LOCUS18168</name>
</gene>
<dbReference type="EMBL" id="CAACVG010012557">
    <property type="protein sequence ID" value="VEN60490.1"/>
    <property type="molecule type" value="Genomic_DNA"/>
</dbReference>